<dbReference type="AlphaFoldDB" id="A0A0F9JHT7"/>
<proteinExistence type="predicted"/>
<sequence>MREGQHRLTGKDPMQLSNHILSVIYPRAQRLFPDALELFYSVPDSQSMPRQPPFAWRTYDLAVRAQVRLQGDGRMWVFPAP</sequence>
<accession>A0A0F9JHT7</accession>
<dbReference type="EMBL" id="LAZR01016253">
    <property type="protein sequence ID" value="KKM05301.1"/>
    <property type="molecule type" value="Genomic_DNA"/>
</dbReference>
<organism evidence="1">
    <name type="scientific">marine sediment metagenome</name>
    <dbReference type="NCBI Taxonomy" id="412755"/>
    <lineage>
        <taxon>unclassified sequences</taxon>
        <taxon>metagenomes</taxon>
        <taxon>ecological metagenomes</taxon>
    </lineage>
</organism>
<evidence type="ECO:0000313" key="1">
    <source>
        <dbReference type="EMBL" id="KKM05301.1"/>
    </source>
</evidence>
<protein>
    <submittedName>
        <fullName evidence="1">Uncharacterized protein</fullName>
    </submittedName>
</protein>
<gene>
    <name evidence="1" type="ORF">LCGC14_1755550</name>
</gene>
<comment type="caution">
    <text evidence="1">The sequence shown here is derived from an EMBL/GenBank/DDBJ whole genome shotgun (WGS) entry which is preliminary data.</text>
</comment>
<name>A0A0F9JHT7_9ZZZZ</name>
<reference evidence="1" key="1">
    <citation type="journal article" date="2015" name="Nature">
        <title>Complex archaea that bridge the gap between prokaryotes and eukaryotes.</title>
        <authorList>
            <person name="Spang A."/>
            <person name="Saw J.H."/>
            <person name="Jorgensen S.L."/>
            <person name="Zaremba-Niedzwiedzka K."/>
            <person name="Martijn J."/>
            <person name="Lind A.E."/>
            <person name="van Eijk R."/>
            <person name="Schleper C."/>
            <person name="Guy L."/>
            <person name="Ettema T.J."/>
        </authorList>
    </citation>
    <scope>NUCLEOTIDE SEQUENCE</scope>
</reference>
<feature type="non-terminal residue" evidence="1">
    <location>
        <position position="81"/>
    </location>
</feature>